<accession>A0A1D6JNB7</accession>
<gene>
    <name evidence="1" type="ORF">ZEAMMB73_Zm00001d027613</name>
</gene>
<sequence>MERDSGLCSSLSVVAYQ</sequence>
<evidence type="ECO:0000313" key="1">
    <source>
        <dbReference type="EMBL" id="ONL93532.1"/>
    </source>
</evidence>
<reference evidence="1" key="1">
    <citation type="submission" date="2015-12" db="EMBL/GenBank/DDBJ databases">
        <title>Update maize B73 reference genome by single molecule sequencing technologies.</title>
        <authorList>
            <consortium name="Maize Genome Sequencing Project"/>
            <person name="Ware D."/>
        </authorList>
    </citation>
    <scope>NUCLEOTIDE SEQUENCE [LARGE SCALE GENOMIC DNA]</scope>
    <source>
        <tissue evidence="1">Seedling</tissue>
    </source>
</reference>
<dbReference type="EMBL" id="CM007647">
    <property type="protein sequence ID" value="ONL93532.1"/>
    <property type="molecule type" value="Genomic_DNA"/>
</dbReference>
<protein>
    <submittedName>
        <fullName evidence="1">Tetratricopeptide repeat (TPR)-like superfamily protein</fullName>
    </submittedName>
</protein>
<proteinExistence type="predicted"/>
<dbReference type="AlphaFoldDB" id="A0A1D6JNB7"/>
<name>A0A1D6JNB7_MAIZE</name>
<organism evidence="1">
    <name type="scientific">Zea mays</name>
    <name type="common">Maize</name>
    <dbReference type="NCBI Taxonomy" id="4577"/>
    <lineage>
        <taxon>Eukaryota</taxon>
        <taxon>Viridiplantae</taxon>
        <taxon>Streptophyta</taxon>
        <taxon>Embryophyta</taxon>
        <taxon>Tracheophyta</taxon>
        <taxon>Spermatophyta</taxon>
        <taxon>Magnoliopsida</taxon>
        <taxon>Liliopsida</taxon>
        <taxon>Poales</taxon>
        <taxon>Poaceae</taxon>
        <taxon>PACMAD clade</taxon>
        <taxon>Panicoideae</taxon>
        <taxon>Andropogonodae</taxon>
        <taxon>Andropogoneae</taxon>
        <taxon>Tripsacinae</taxon>
        <taxon>Zea</taxon>
    </lineage>
</organism>